<feature type="region of interest" description="Disordered" evidence="6">
    <location>
        <begin position="411"/>
        <end position="455"/>
    </location>
</feature>
<feature type="compositionally biased region" description="Polar residues" evidence="6">
    <location>
        <begin position="327"/>
        <end position="343"/>
    </location>
</feature>
<dbReference type="AlphaFoldDB" id="A0A7I8IVB6"/>
<feature type="region of interest" description="Disordered" evidence="6">
    <location>
        <begin position="327"/>
        <end position="357"/>
    </location>
</feature>
<proteinExistence type="inferred from homology"/>
<evidence type="ECO:0000313" key="9">
    <source>
        <dbReference type="Proteomes" id="UP001189122"/>
    </source>
</evidence>
<feature type="region of interest" description="Disordered" evidence="6">
    <location>
        <begin position="542"/>
        <end position="647"/>
    </location>
</feature>
<dbReference type="CDD" id="cd07981">
    <property type="entry name" value="HFD_TAF12"/>
    <property type="match status" value="1"/>
</dbReference>
<feature type="region of interest" description="Disordered" evidence="6">
    <location>
        <begin position="183"/>
        <end position="221"/>
    </location>
</feature>
<evidence type="ECO:0000313" key="8">
    <source>
        <dbReference type="EMBL" id="CAA2622048.1"/>
    </source>
</evidence>
<evidence type="ECO:0000256" key="5">
    <source>
        <dbReference type="ARBA" id="ARBA00023242"/>
    </source>
</evidence>
<feature type="compositionally biased region" description="Low complexity" evidence="6">
    <location>
        <begin position="188"/>
        <end position="208"/>
    </location>
</feature>
<evidence type="ECO:0000256" key="6">
    <source>
        <dbReference type="SAM" id="MobiDB-lite"/>
    </source>
</evidence>
<accession>A0A7I8IVB6</accession>
<organism evidence="8">
    <name type="scientific">Spirodela intermedia</name>
    <name type="common">Intermediate duckweed</name>
    <dbReference type="NCBI Taxonomy" id="51605"/>
    <lineage>
        <taxon>Eukaryota</taxon>
        <taxon>Viridiplantae</taxon>
        <taxon>Streptophyta</taxon>
        <taxon>Embryophyta</taxon>
        <taxon>Tracheophyta</taxon>
        <taxon>Spermatophyta</taxon>
        <taxon>Magnoliopsida</taxon>
        <taxon>Liliopsida</taxon>
        <taxon>Araceae</taxon>
        <taxon>Lemnoideae</taxon>
        <taxon>Spirodela</taxon>
    </lineage>
</organism>
<feature type="compositionally biased region" description="Polar residues" evidence="6">
    <location>
        <begin position="284"/>
        <end position="294"/>
    </location>
</feature>
<dbReference type="Proteomes" id="UP001189122">
    <property type="component" value="Unassembled WGS sequence"/>
</dbReference>
<dbReference type="EMBL" id="LR743593">
    <property type="protein sequence ID" value="CAA2622048.1"/>
    <property type="molecule type" value="Genomic_DNA"/>
</dbReference>
<comment type="similarity">
    <text evidence="2">Belongs to the TAF12 family.</text>
</comment>
<dbReference type="SUPFAM" id="SSF47113">
    <property type="entry name" value="Histone-fold"/>
    <property type="match status" value="1"/>
</dbReference>
<dbReference type="InterPro" id="IPR009072">
    <property type="entry name" value="Histone-fold"/>
</dbReference>
<sequence>MSESSAASPQKPHQIQPGGGGGDPIAPSNNQNPSIASSTPISPSPSMEHPVISSPQLPLLSQNLQPQMNSAAGSDYPPKQQMQPQLQTQSALTPQQQQQKSQHLQVQQQQQQQQQPPPQQLQQQSVMGASTNFQIQQQNLQRTASSIPRIAQIQQQFGAAAAANVMRQHTGIYGQMNFGGSHIHHSSSRSCYNNNNSSSSSSSNNNNNTAAAAAPRQKAGLVQASQFHPSNSTGQTFQGVQSIGMMSSLGQLRANGPLSLAQQRLHHGQMRQQQLLQQTPPSPQKLTGQGLQRTSSLASMTTLSGLAQNGQSALMQNSLSQPQQWMRQMQPAMSSPGSPSYHIQPQQQRHQQAFLQQQFSSQMQQKVMAMSQQQISQLVQQQQQSQLGTQQQHQSLQPTLTQQQQQQLQLLQQQQSPRMPGSAVQKSTSLTGSYPENPVSSITTPGGGANQGADASNQLLGKRKIQDLVSQVDPLAKLDPEVEDLLLEIADDFIDSVTSFACSLAKHRKSSTLESKDLLLHLEKNWKLKIPGFTNEDHKYQRKLPASSTAMAAPLPPPPPRTHSRRPAQGQGEEEPGWGRALRRCCRPSSGASGWGRRRPPRSSPEGPTTERGRSLPGTRTLPSASPLQGSETKERPPQNPQDIEEK</sequence>
<dbReference type="GO" id="GO:0000124">
    <property type="term" value="C:SAGA complex"/>
    <property type="evidence" value="ECO:0007669"/>
    <property type="project" value="InterPro"/>
</dbReference>
<evidence type="ECO:0000259" key="7">
    <source>
        <dbReference type="Pfam" id="PF03847"/>
    </source>
</evidence>
<dbReference type="GO" id="GO:0051123">
    <property type="term" value="P:RNA polymerase II preinitiation complex assembly"/>
    <property type="evidence" value="ECO:0007669"/>
    <property type="project" value="TreeGrafter"/>
</dbReference>
<gene>
    <name evidence="8" type="ORF">SI7747_06008114</name>
</gene>
<feature type="compositionally biased region" description="Polar residues" evidence="6">
    <location>
        <begin position="1"/>
        <end position="13"/>
    </location>
</feature>
<dbReference type="GO" id="GO:0005669">
    <property type="term" value="C:transcription factor TFIID complex"/>
    <property type="evidence" value="ECO:0007669"/>
    <property type="project" value="InterPro"/>
</dbReference>
<evidence type="ECO:0000256" key="4">
    <source>
        <dbReference type="ARBA" id="ARBA00023163"/>
    </source>
</evidence>
<feature type="compositionally biased region" description="Low complexity" evidence="6">
    <location>
        <begin position="53"/>
        <end position="70"/>
    </location>
</feature>
<dbReference type="PANTHER" id="PTHR12264">
    <property type="entry name" value="TRANSCRIPTION INITIATION FACTOR TFIID SUBUNIT 12"/>
    <property type="match status" value="1"/>
</dbReference>
<dbReference type="FunFam" id="1.10.20.10:FF:000011">
    <property type="entry name" value="Transcription initiation factor TFIID subunit 12"/>
    <property type="match status" value="1"/>
</dbReference>
<dbReference type="InterPro" id="IPR003228">
    <property type="entry name" value="TFIID_TAF12_dom"/>
</dbReference>
<dbReference type="PANTHER" id="PTHR12264:SF26">
    <property type="entry name" value="TRANSCRIPTION INITIATION FACTOR TFIID SUBUNIT 12B"/>
    <property type="match status" value="1"/>
</dbReference>
<feature type="compositionally biased region" description="Low complexity" evidence="6">
    <location>
        <begin position="544"/>
        <end position="553"/>
    </location>
</feature>
<dbReference type="InterPro" id="IPR037794">
    <property type="entry name" value="TAF12"/>
</dbReference>
<dbReference type="GO" id="GO:0046982">
    <property type="term" value="F:protein heterodimerization activity"/>
    <property type="evidence" value="ECO:0007669"/>
    <property type="project" value="InterPro"/>
</dbReference>
<name>A0A7I8IVB6_SPIIN</name>
<feature type="compositionally biased region" description="Low complexity" evidence="6">
    <location>
        <begin position="344"/>
        <end position="357"/>
    </location>
</feature>
<comment type="subcellular location">
    <subcellularLocation>
        <location evidence="1">Nucleus</location>
    </subcellularLocation>
</comment>
<keyword evidence="3" id="KW-0805">Transcription regulation</keyword>
<protein>
    <recommendedName>
        <fullName evidence="7">Transcription initiation factor TFIID subunit 12 domain-containing protein</fullName>
    </recommendedName>
</protein>
<evidence type="ECO:0000256" key="2">
    <source>
        <dbReference type="ARBA" id="ARBA00007530"/>
    </source>
</evidence>
<evidence type="ECO:0000256" key="3">
    <source>
        <dbReference type="ARBA" id="ARBA00023015"/>
    </source>
</evidence>
<feature type="compositionally biased region" description="Polar residues" evidence="6">
    <location>
        <begin position="424"/>
        <end position="444"/>
    </location>
</feature>
<dbReference type="Pfam" id="PF03847">
    <property type="entry name" value="TFIID_20kDa"/>
    <property type="match status" value="1"/>
</dbReference>
<feature type="region of interest" description="Disordered" evidence="6">
    <location>
        <begin position="1"/>
        <end position="126"/>
    </location>
</feature>
<dbReference type="GO" id="GO:0017025">
    <property type="term" value="F:TBP-class protein binding"/>
    <property type="evidence" value="ECO:0007669"/>
    <property type="project" value="TreeGrafter"/>
</dbReference>
<reference evidence="8 9" key="1">
    <citation type="submission" date="2019-12" db="EMBL/GenBank/DDBJ databases">
        <authorList>
            <person name="Scholz U."/>
            <person name="Mascher M."/>
            <person name="Fiebig A."/>
        </authorList>
    </citation>
    <scope>NUCLEOTIDE SEQUENCE</scope>
</reference>
<feature type="compositionally biased region" description="Low complexity" evidence="6">
    <location>
        <begin position="77"/>
        <end position="124"/>
    </location>
</feature>
<keyword evidence="4" id="KW-0804">Transcription</keyword>
<dbReference type="Gene3D" id="1.10.20.10">
    <property type="entry name" value="Histone, subunit A"/>
    <property type="match status" value="1"/>
</dbReference>
<feature type="domain" description="Transcription initiation factor TFIID subunit 12" evidence="7">
    <location>
        <begin position="461"/>
        <end position="528"/>
    </location>
</feature>
<keyword evidence="9" id="KW-1185">Reference proteome</keyword>
<evidence type="ECO:0000256" key="1">
    <source>
        <dbReference type="ARBA" id="ARBA00004123"/>
    </source>
</evidence>
<feature type="region of interest" description="Disordered" evidence="6">
    <location>
        <begin position="264"/>
        <end position="294"/>
    </location>
</feature>
<feature type="compositionally biased region" description="Low complexity" evidence="6">
    <location>
        <begin position="33"/>
        <end position="46"/>
    </location>
</feature>
<dbReference type="EMBL" id="CACRZD030000006">
    <property type="protein sequence ID" value="CAA6661719.1"/>
    <property type="molecule type" value="Genomic_DNA"/>
</dbReference>
<feature type="compositionally biased region" description="Polar residues" evidence="6">
    <location>
        <begin position="621"/>
        <end position="631"/>
    </location>
</feature>
<dbReference type="GO" id="GO:0003677">
    <property type="term" value="F:DNA binding"/>
    <property type="evidence" value="ECO:0007669"/>
    <property type="project" value="TreeGrafter"/>
</dbReference>
<keyword evidence="5" id="KW-0539">Nucleus</keyword>